<keyword evidence="1" id="KW-0732">Signal</keyword>
<name>A0A383VSQ2_TETOB</name>
<dbReference type="AlphaFoldDB" id="A0A383VSQ2"/>
<dbReference type="SUPFAM" id="SSF56059">
    <property type="entry name" value="Glutathione synthetase ATP-binding domain-like"/>
    <property type="match status" value="1"/>
</dbReference>
<dbReference type="PANTHER" id="PTHR47113:SF1">
    <property type="entry name" value="LD09343P"/>
    <property type="match status" value="1"/>
</dbReference>
<sequence>MKVKLLVLFILAATVAGEQQQQQQQQQQCSSDSGVFFGPKVHFPDDGSHNDNVREVLMAMGFAPTDTAADANLIWARWDPFEKNHASERMQKAHEQLKRLTNHQLVNQVPGLGFLVVKSELAKMSSSISAIPRTFQLPEEHAAWQQFISSEAGKEMEWVRKNAAHRGVQIIPDLAAPQLQELQGVLVQQLVRPHLIGGRSWDVGVYVAITQLEPLMAYVFTGSVLLRFCSKPYQRDITPDTDISTYVVTGLDDFTPGPQVDAMQPHYDDAYADTAMGSSMSLAALRGQLGSAGINTTKWWLDVQGTIVQVLQEAVPKMEAHRSYYYPAARANFFTMLRFDFMLGEQGNSYLLEVNHSPGLHRPDIDLSQQLLSRKLVHDLISLKGLGPEGLHNQFTNPTLTPLKYHMDSLCVGEPDCGSNCSEGKDCLKPQCKLCKKCKSLWQVVVLTNVQAEHQHAHAFMRVHPPHKALAQHLDDAGVDWQAYFDSEQRPDSALVKMWLDKKCEQDFCWC</sequence>
<keyword evidence="4" id="KW-1185">Reference proteome</keyword>
<evidence type="ECO:0000256" key="1">
    <source>
        <dbReference type="SAM" id="SignalP"/>
    </source>
</evidence>
<feature type="signal peptide" evidence="1">
    <location>
        <begin position="1"/>
        <end position="17"/>
    </location>
</feature>
<gene>
    <name evidence="2" type="ORF">BQ4739_LOCUS4699</name>
    <name evidence="3" type="ORF">BQ4739_LOCUS8887</name>
</gene>
<dbReference type="EMBL" id="FNXT01000373">
    <property type="protein sequence ID" value="SZX64178.1"/>
    <property type="molecule type" value="Genomic_DNA"/>
</dbReference>
<dbReference type="PANTHER" id="PTHR47113">
    <property type="entry name" value="LD09343P"/>
    <property type="match status" value="1"/>
</dbReference>
<evidence type="ECO:0008006" key="5">
    <source>
        <dbReference type="Google" id="ProtNLM"/>
    </source>
</evidence>
<dbReference type="PROSITE" id="PS51221">
    <property type="entry name" value="TTL"/>
    <property type="match status" value="1"/>
</dbReference>
<evidence type="ECO:0000313" key="4">
    <source>
        <dbReference type="Proteomes" id="UP000256970"/>
    </source>
</evidence>
<protein>
    <recommendedName>
        <fullName evidence="5">Tubulin-tyrosine ligase</fullName>
    </recommendedName>
</protein>
<dbReference type="Pfam" id="PF03133">
    <property type="entry name" value="TTL"/>
    <property type="match status" value="1"/>
</dbReference>
<reference evidence="3 4" key="1">
    <citation type="submission" date="2016-10" db="EMBL/GenBank/DDBJ databases">
        <authorList>
            <person name="Cai Z."/>
        </authorList>
    </citation>
    <scope>NUCLEOTIDE SEQUENCE [LARGE SCALE GENOMIC DNA]</scope>
</reference>
<dbReference type="Proteomes" id="UP000256970">
    <property type="component" value="Unassembled WGS sequence"/>
</dbReference>
<organism evidence="3 4">
    <name type="scientific">Tetradesmus obliquus</name>
    <name type="common">Green alga</name>
    <name type="synonym">Acutodesmus obliquus</name>
    <dbReference type="NCBI Taxonomy" id="3088"/>
    <lineage>
        <taxon>Eukaryota</taxon>
        <taxon>Viridiplantae</taxon>
        <taxon>Chlorophyta</taxon>
        <taxon>core chlorophytes</taxon>
        <taxon>Chlorophyceae</taxon>
        <taxon>CS clade</taxon>
        <taxon>Sphaeropleales</taxon>
        <taxon>Scenedesmaceae</taxon>
        <taxon>Tetradesmus</taxon>
    </lineage>
</organism>
<accession>A0A383VSQ2</accession>
<dbReference type="Gene3D" id="3.30.470.20">
    <property type="entry name" value="ATP-grasp fold, B domain"/>
    <property type="match status" value="1"/>
</dbReference>
<dbReference type="EMBL" id="FNXT01000866">
    <property type="protein sequence ID" value="SZX68545.1"/>
    <property type="molecule type" value="Genomic_DNA"/>
</dbReference>
<proteinExistence type="predicted"/>
<dbReference type="InterPro" id="IPR004344">
    <property type="entry name" value="TTL/TTLL_fam"/>
</dbReference>
<feature type="chain" id="PRO_5036072848" description="Tubulin-tyrosine ligase" evidence="1">
    <location>
        <begin position="18"/>
        <end position="511"/>
    </location>
</feature>
<evidence type="ECO:0000313" key="3">
    <source>
        <dbReference type="EMBL" id="SZX68545.1"/>
    </source>
</evidence>
<evidence type="ECO:0000313" key="2">
    <source>
        <dbReference type="EMBL" id="SZX64178.1"/>
    </source>
</evidence>
<dbReference type="InterPro" id="IPR053317">
    <property type="entry name" value="Tubulin_polyglutamylase"/>
</dbReference>